<dbReference type="EMBL" id="QGUI02000117">
    <property type="protein sequence ID" value="MFO7192659.1"/>
    <property type="molecule type" value="Genomic_DNA"/>
</dbReference>
<gene>
    <name evidence="2" type="ORF">DIU77_010505</name>
</gene>
<evidence type="ECO:0000313" key="3">
    <source>
        <dbReference type="Proteomes" id="UP000249324"/>
    </source>
</evidence>
<name>A0ABD6FFR0_9PSEU</name>
<evidence type="ECO:0000256" key="1">
    <source>
        <dbReference type="SAM" id="MobiDB-lite"/>
    </source>
</evidence>
<accession>A0ABD6FFR0</accession>
<comment type="caution">
    <text evidence="2">The sequence shown here is derived from an EMBL/GenBank/DDBJ whole genome shotgun (WGS) entry which is preliminary data.</text>
</comment>
<sequence>AWALAGSVAHAATADESPARPMHEAGKHFREKAAEAAEKLSEASRKAAASMKEAAASMKEAVERGAEKAREAFRGGRKDDEQAGKPESEAERLPQLTDSPAAGSARPHIGKLGRHLGKGLHDLGGLLADVLGGGKFADAPGVPGQPGDPQCAKRFRAWCGWFEVTRPEEQLPVLPGDEESPLLPTLPAVGLMPLLPSVGQQLPATDATAYRAVTAPLSLHDLNRRAAVTGAADDIEAGFGSADQSTDEDFPGEKVPTDAPGQPATTAPNAGVAHGGHVDGSPMAITVATAAVAACGVTSTLRRSIPGVYRPGGQPGVTPD</sequence>
<proteinExistence type="predicted"/>
<dbReference type="Proteomes" id="UP000249324">
    <property type="component" value="Unassembled WGS sequence"/>
</dbReference>
<reference evidence="2 3" key="1">
    <citation type="journal article" date="2021" name="BMC Genomics">
        <title>Genome-resolved metagenome and metatranscriptome analyses of thermophilic composting reveal key bacterial players and their metabolic interactions.</title>
        <authorList>
            <person name="Braga L.P.P."/>
            <person name="Pereira R.V."/>
            <person name="Martins L.F."/>
            <person name="Moura L.M.S."/>
            <person name="Sanchez F.B."/>
            <person name="Patane J.S.L."/>
            <person name="da Silva A.M."/>
            <person name="Setubal J.C."/>
        </authorList>
    </citation>
    <scope>NUCLEOTIDE SEQUENCE [LARGE SCALE GENOMIC DNA]</scope>
    <source>
        <strain evidence="2">ZC4RG45</strain>
    </source>
</reference>
<feature type="region of interest" description="Disordered" evidence="1">
    <location>
        <begin position="237"/>
        <end position="275"/>
    </location>
</feature>
<feature type="compositionally biased region" description="Low complexity" evidence="1">
    <location>
        <begin position="46"/>
        <end position="59"/>
    </location>
</feature>
<feature type="compositionally biased region" description="Basic and acidic residues" evidence="1">
    <location>
        <begin position="17"/>
        <end position="45"/>
    </location>
</feature>
<evidence type="ECO:0000313" key="2">
    <source>
        <dbReference type="EMBL" id="MFO7192659.1"/>
    </source>
</evidence>
<dbReference type="AlphaFoldDB" id="A0ABD6FFR0"/>
<organism evidence="2 3">
    <name type="scientific">Thermocrispum agreste</name>
    <dbReference type="NCBI Taxonomy" id="37925"/>
    <lineage>
        <taxon>Bacteria</taxon>
        <taxon>Bacillati</taxon>
        <taxon>Actinomycetota</taxon>
        <taxon>Actinomycetes</taxon>
        <taxon>Pseudonocardiales</taxon>
        <taxon>Pseudonocardiaceae</taxon>
        <taxon>Thermocrispum</taxon>
    </lineage>
</organism>
<feature type="region of interest" description="Disordered" evidence="1">
    <location>
        <begin position="1"/>
        <end position="110"/>
    </location>
</feature>
<feature type="non-terminal residue" evidence="2">
    <location>
        <position position="1"/>
    </location>
</feature>
<protein>
    <submittedName>
        <fullName evidence="2">Uncharacterized protein</fullName>
    </submittedName>
</protein>
<feature type="compositionally biased region" description="Basic and acidic residues" evidence="1">
    <location>
        <begin position="60"/>
        <end position="92"/>
    </location>
</feature>